<dbReference type="Proteomes" id="UP000789342">
    <property type="component" value="Unassembled WGS sequence"/>
</dbReference>
<protein>
    <submittedName>
        <fullName evidence="1">2653_t:CDS:1</fullName>
    </submittedName>
</protein>
<organism evidence="1 2">
    <name type="scientific">Acaulospora morrowiae</name>
    <dbReference type="NCBI Taxonomy" id="94023"/>
    <lineage>
        <taxon>Eukaryota</taxon>
        <taxon>Fungi</taxon>
        <taxon>Fungi incertae sedis</taxon>
        <taxon>Mucoromycota</taxon>
        <taxon>Glomeromycotina</taxon>
        <taxon>Glomeromycetes</taxon>
        <taxon>Diversisporales</taxon>
        <taxon>Acaulosporaceae</taxon>
        <taxon>Acaulospora</taxon>
    </lineage>
</organism>
<evidence type="ECO:0000313" key="2">
    <source>
        <dbReference type="Proteomes" id="UP000789342"/>
    </source>
</evidence>
<gene>
    <name evidence="1" type="ORF">AMORRO_LOCUS12156</name>
</gene>
<name>A0A9N9HQZ6_9GLOM</name>
<evidence type="ECO:0000313" key="1">
    <source>
        <dbReference type="EMBL" id="CAG8701407.1"/>
    </source>
</evidence>
<comment type="caution">
    <text evidence="1">The sequence shown here is derived from an EMBL/GenBank/DDBJ whole genome shotgun (WGS) entry which is preliminary data.</text>
</comment>
<reference evidence="1" key="1">
    <citation type="submission" date="2021-06" db="EMBL/GenBank/DDBJ databases">
        <authorList>
            <person name="Kallberg Y."/>
            <person name="Tangrot J."/>
            <person name="Rosling A."/>
        </authorList>
    </citation>
    <scope>NUCLEOTIDE SEQUENCE</scope>
    <source>
        <strain evidence="1">CL551</strain>
    </source>
</reference>
<sequence length="67" mass="7652">AVAVCDRDLINQMNQSILNIPLPPVIKGLLATNAEKTNRIVYQLYRQDRSTKITAYKDAERHLLELT</sequence>
<dbReference type="AlphaFoldDB" id="A0A9N9HQZ6"/>
<proteinExistence type="predicted"/>
<accession>A0A9N9HQZ6</accession>
<feature type="non-terminal residue" evidence="1">
    <location>
        <position position="67"/>
    </location>
</feature>
<dbReference type="EMBL" id="CAJVPV010017104">
    <property type="protein sequence ID" value="CAG8701407.1"/>
    <property type="molecule type" value="Genomic_DNA"/>
</dbReference>
<keyword evidence="2" id="KW-1185">Reference proteome</keyword>